<feature type="compositionally biased region" description="Basic residues" evidence="1">
    <location>
        <begin position="53"/>
        <end position="63"/>
    </location>
</feature>
<evidence type="ECO:0000313" key="3">
    <source>
        <dbReference type="Proteomes" id="UP000016922"/>
    </source>
</evidence>
<dbReference type="AlphaFoldDB" id="S3E3X3"/>
<dbReference type="Proteomes" id="UP000016922">
    <property type="component" value="Unassembled WGS sequence"/>
</dbReference>
<sequence length="228" mass="26292">MVPRPGIQLTRNGPLITRGQSGLDPYEIENPNSDPNPDPASKADDDLPLKPEFKKHKVEKPKKRRVKLNLNQPDFPPFFRKFYASFPSRAADVGQVRQWLSSWFDAQGAFENDVGVDEYVGRLVLNGQDVREGKFLRYFLGDMNLKQNSQFYDSAIISAFADDIERARLVRAVERDEPGARENWEKSKLVNSSRLRNFQKNLHLKQPKMKSLRCTSMWIRNAKAEIQV</sequence>
<name>S3E3X3_GLAL2</name>
<keyword evidence="3" id="KW-1185">Reference proteome</keyword>
<evidence type="ECO:0000256" key="1">
    <source>
        <dbReference type="SAM" id="MobiDB-lite"/>
    </source>
</evidence>
<organism evidence="2 3">
    <name type="scientific">Glarea lozoyensis (strain ATCC 20868 / MF5171)</name>
    <dbReference type="NCBI Taxonomy" id="1116229"/>
    <lineage>
        <taxon>Eukaryota</taxon>
        <taxon>Fungi</taxon>
        <taxon>Dikarya</taxon>
        <taxon>Ascomycota</taxon>
        <taxon>Pezizomycotina</taxon>
        <taxon>Leotiomycetes</taxon>
        <taxon>Helotiales</taxon>
        <taxon>Helotiaceae</taxon>
        <taxon>Glarea</taxon>
    </lineage>
</organism>
<dbReference type="GeneID" id="19465219"/>
<accession>S3E3X3</accession>
<dbReference type="RefSeq" id="XP_008079770.1">
    <property type="nucleotide sequence ID" value="XM_008081579.1"/>
</dbReference>
<gene>
    <name evidence="2" type="ORF">GLAREA_06165</name>
</gene>
<protein>
    <submittedName>
        <fullName evidence="2">Uncharacterized protein</fullName>
    </submittedName>
</protein>
<dbReference type="KEGG" id="glz:GLAREA_06165"/>
<feature type="compositionally biased region" description="Basic and acidic residues" evidence="1">
    <location>
        <begin position="41"/>
        <end position="52"/>
    </location>
</feature>
<dbReference type="EMBL" id="KE145358">
    <property type="protein sequence ID" value="EPE33153.1"/>
    <property type="molecule type" value="Genomic_DNA"/>
</dbReference>
<proteinExistence type="predicted"/>
<dbReference type="HOGENOM" id="CLU_1214865_0_0_1"/>
<feature type="region of interest" description="Disordered" evidence="1">
    <location>
        <begin position="1"/>
        <end position="63"/>
    </location>
</feature>
<reference evidence="2 3" key="1">
    <citation type="journal article" date="2013" name="BMC Genomics">
        <title>Genomics-driven discovery of the pneumocandin biosynthetic gene cluster in the fungus Glarea lozoyensis.</title>
        <authorList>
            <person name="Chen L."/>
            <person name="Yue Q."/>
            <person name="Zhang X."/>
            <person name="Xiang M."/>
            <person name="Wang C."/>
            <person name="Li S."/>
            <person name="Che Y."/>
            <person name="Ortiz-Lopez F.J."/>
            <person name="Bills G.F."/>
            <person name="Liu X."/>
            <person name="An Z."/>
        </authorList>
    </citation>
    <scope>NUCLEOTIDE SEQUENCE [LARGE SCALE GENOMIC DNA]</scope>
    <source>
        <strain evidence="3">ATCC 20868 / MF5171</strain>
    </source>
</reference>
<evidence type="ECO:0000313" key="2">
    <source>
        <dbReference type="EMBL" id="EPE33153.1"/>
    </source>
</evidence>